<feature type="non-terminal residue" evidence="2">
    <location>
        <position position="62"/>
    </location>
</feature>
<accession>K0TK28</accession>
<dbReference type="SUPFAM" id="SSF51735">
    <property type="entry name" value="NAD(P)-binding Rossmann-fold domains"/>
    <property type="match status" value="1"/>
</dbReference>
<dbReference type="eggNOG" id="KOG1429">
    <property type="taxonomic scope" value="Eukaryota"/>
</dbReference>
<comment type="caution">
    <text evidence="2">The sequence shown here is derived from an EMBL/GenBank/DDBJ whole genome shotgun (WGS) entry which is preliminary data.</text>
</comment>
<reference evidence="2 3" key="1">
    <citation type="journal article" date="2012" name="Genome Biol.">
        <title>Genome and low-iron response of an oceanic diatom adapted to chronic iron limitation.</title>
        <authorList>
            <person name="Lommer M."/>
            <person name="Specht M."/>
            <person name="Roy A.S."/>
            <person name="Kraemer L."/>
            <person name="Andreson R."/>
            <person name="Gutowska M.A."/>
            <person name="Wolf J."/>
            <person name="Bergner S.V."/>
            <person name="Schilhabel M.B."/>
            <person name="Klostermeier U.C."/>
            <person name="Beiko R.G."/>
            <person name="Rosenstiel P."/>
            <person name="Hippler M."/>
            <person name="Laroche J."/>
        </authorList>
    </citation>
    <scope>NUCLEOTIDE SEQUENCE [LARGE SCALE GENOMIC DNA]</scope>
    <source>
        <strain evidence="2 3">CCMP1005</strain>
    </source>
</reference>
<dbReference type="AlphaFoldDB" id="K0TK28"/>
<name>K0TK28_THAOC</name>
<keyword evidence="3" id="KW-1185">Reference proteome</keyword>
<evidence type="ECO:0000259" key="1">
    <source>
        <dbReference type="Pfam" id="PF01370"/>
    </source>
</evidence>
<proteinExistence type="predicted"/>
<dbReference type="Pfam" id="PF01370">
    <property type="entry name" value="Epimerase"/>
    <property type="match status" value="1"/>
</dbReference>
<dbReference type="OrthoDB" id="331544at2759"/>
<dbReference type="InterPro" id="IPR001509">
    <property type="entry name" value="Epimerase_deHydtase"/>
</dbReference>
<organism evidence="2 3">
    <name type="scientific">Thalassiosira oceanica</name>
    <name type="common">Marine diatom</name>
    <dbReference type="NCBI Taxonomy" id="159749"/>
    <lineage>
        <taxon>Eukaryota</taxon>
        <taxon>Sar</taxon>
        <taxon>Stramenopiles</taxon>
        <taxon>Ochrophyta</taxon>
        <taxon>Bacillariophyta</taxon>
        <taxon>Coscinodiscophyceae</taxon>
        <taxon>Thalassiosirophycidae</taxon>
        <taxon>Thalassiosirales</taxon>
        <taxon>Thalassiosiraceae</taxon>
        <taxon>Thalassiosira</taxon>
    </lineage>
</organism>
<sequence>MTEHKEFVLPPGDGKKVCVGGGAGFIGSHIAKRLKENGYRVTVVDWKENEFMKPEEFCDEFI</sequence>
<protein>
    <recommendedName>
        <fullName evidence="1">NAD-dependent epimerase/dehydratase domain-containing protein</fullName>
    </recommendedName>
</protein>
<evidence type="ECO:0000313" key="2">
    <source>
        <dbReference type="EMBL" id="EJK74306.1"/>
    </source>
</evidence>
<feature type="domain" description="NAD-dependent epimerase/dehydratase" evidence="1">
    <location>
        <begin position="17"/>
        <end position="51"/>
    </location>
</feature>
<dbReference type="Proteomes" id="UP000266841">
    <property type="component" value="Unassembled WGS sequence"/>
</dbReference>
<dbReference type="EMBL" id="AGNL01003798">
    <property type="protein sequence ID" value="EJK74306.1"/>
    <property type="molecule type" value="Genomic_DNA"/>
</dbReference>
<evidence type="ECO:0000313" key="3">
    <source>
        <dbReference type="Proteomes" id="UP000266841"/>
    </source>
</evidence>
<gene>
    <name evidence="2" type="ORF">THAOC_04023</name>
</gene>
<dbReference type="Gene3D" id="3.40.50.720">
    <property type="entry name" value="NAD(P)-binding Rossmann-like Domain"/>
    <property type="match status" value="1"/>
</dbReference>
<dbReference type="InterPro" id="IPR036291">
    <property type="entry name" value="NAD(P)-bd_dom_sf"/>
</dbReference>